<evidence type="ECO:0000259" key="1">
    <source>
        <dbReference type="SMART" id="SM00931"/>
    </source>
</evidence>
<evidence type="ECO:0000313" key="2">
    <source>
        <dbReference type="EMBL" id="NDJ92769.1"/>
    </source>
</evidence>
<accession>A0A6G3MFJ9</accession>
<dbReference type="Pfam" id="PF01798">
    <property type="entry name" value="Nop"/>
    <property type="match status" value="1"/>
</dbReference>
<protein>
    <submittedName>
        <fullName evidence="2">U4/U6 small nuclear ribonucleoprotein Prp31 (Trinotate prediction)</fullName>
    </submittedName>
</protein>
<dbReference type="Gene3D" id="1.10.287.4070">
    <property type="match status" value="1"/>
</dbReference>
<dbReference type="SUPFAM" id="SSF89124">
    <property type="entry name" value="Nop domain"/>
    <property type="match status" value="1"/>
</dbReference>
<dbReference type="InterPro" id="IPR027105">
    <property type="entry name" value="Prp31"/>
</dbReference>
<dbReference type="AlphaFoldDB" id="A0A6G3MFJ9"/>
<dbReference type="InterPro" id="IPR036070">
    <property type="entry name" value="Nop_dom_sf"/>
</dbReference>
<proteinExistence type="predicted"/>
<dbReference type="GO" id="GO:0005687">
    <property type="term" value="C:U4 snRNP"/>
    <property type="evidence" value="ECO:0007669"/>
    <property type="project" value="TreeGrafter"/>
</dbReference>
<keyword evidence="2" id="KW-0687">Ribonucleoprotein</keyword>
<reference evidence="2" key="1">
    <citation type="submission" date="2018-11" db="EMBL/GenBank/DDBJ databases">
        <title>Henneguya salminicola genome and transcriptome.</title>
        <authorList>
            <person name="Yahalomi D."/>
            <person name="Atkinson S.D."/>
            <person name="Neuhof M."/>
            <person name="Chang E.S."/>
            <person name="Philippe H."/>
            <person name="Cartwright P."/>
            <person name="Bartholomew J.L."/>
            <person name="Huchon D."/>
        </authorList>
    </citation>
    <scope>NUCLEOTIDE SEQUENCE</scope>
    <source>
        <strain evidence="2">Hz1</strain>
        <tissue evidence="2">Whole</tissue>
    </source>
</reference>
<dbReference type="GO" id="GO:0000244">
    <property type="term" value="P:spliceosomal tri-snRNP complex assembly"/>
    <property type="evidence" value="ECO:0007669"/>
    <property type="project" value="InterPro"/>
</dbReference>
<dbReference type="InterPro" id="IPR002687">
    <property type="entry name" value="Nop_dom"/>
</dbReference>
<dbReference type="SMART" id="SM00931">
    <property type="entry name" value="NOSIC"/>
    <property type="match status" value="1"/>
</dbReference>
<dbReference type="EMBL" id="GHBP01001507">
    <property type="protein sequence ID" value="NDJ92769.1"/>
    <property type="molecule type" value="Transcribed_RNA"/>
</dbReference>
<sequence>MSLADELLADFDDVTQEFDGTNQIITSNIKIEDENNILSKKSVFNVAKLMKSERAKKVLEKIQLSQLNRNNNIIKVVDFNPEYDLVVESNSLLADIDTEITIVYKYLKDIYNKRFPELESLVTSAYEYIHTVNYLGNVTDSDKLDQIDFLPPAIKMVVNVTASTTLGEKLADEEMARVNEACQLGFDLADAKVSISKYYSFYNYSVNAHLPLFNAHVYNII</sequence>
<organism evidence="2">
    <name type="scientific">Henneguya salminicola</name>
    <name type="common">Myxosporean</name>
    <dbReference type="NCBI Taxonomy" id="69463"/>
    <lineage>
        <taxon>Eukaryota</taxon>
        <taxon>Metazoa</taxon>
        <taxon>Cnidaria</taxon>
        <taxon>Myxozoa</taxon>
        <taxon>Myxosporea</taxon>
        <taxon>Bivalvulida</taxon>
        <taxon>Platysporina</taxon>
        <taxon>Myxobolidae</taxon>
        <taxon>Henneguya</taxon>
    </lineage>
</organism>
<dbReference type="PANTHER" id="PTHR13904:SF0">
    <property type="entry name" value="U4_U6 SMALL NUCLEAR RIBONUCLEOPROTEIN PRP31"/>
    <property type="match status" value="1"/>
</dbReference>
<feature type="domain" description="NOSIC" evidence="1">
    <location>
        <begin position="85"/>
        <end position="137"/>
    </location>
</feature>
<dbReference type="PANTHER" id="PTHR13904">
    <property type="entry name" value="PRE-MRNA SPLICING FACTOR PRP31"/>
    <property type="match status" value="1"/>
</dbReference>
<dbReference type="InterPro" id="IPR012976">
    <property type="entry name" value="NOSIC"/>
</dbReference>
<dbReference type="GO" id="GO:0071011">
    <property type="term" value="C:precatalytic spliceosome"/>
    <property type="evidence" value="ECO:0007669"/>
    <property type="project" value="TreeGrafter"/>
</dbReference>
<name>A0A6G3MFJ9_HENSL</name>
<dbReference type="GO" id="GO:0046540">
    <property type="term" value="C:U4/U6 x U5 tri-snRNP complex"/>
    <property type="evidence" value="ECO:0007669"/>
    <property type="project" value="InterPro"/>
</dbReference>